<evidence type="ECO:0000256" key="4">
    <source>
        <dbReference type="PROSITE-ProRule" id="PRU01161"/>
    </source>
</evidence>
<dbReference type="Pfam" id="PF01734">
    <property type="entry name" value="Patatin"/>
    <property type="match status" value="1"/>
</dbReference>
<sequence>MSQQTQNRALQLSGGGSRAAYQVGVLKAIASFYPRNHGLPFPILCGTSAGAINATTLGCHAGSFHKGVRKLEWIWRNFHSQQVYRADLWPASRHLLRQLWHRKNPELPPSLLDNRPLRGLLQKVLPLEKLQRHIDSGHLRALTVAASSYTHPCCVNFYQGQPNLAPWQRFRRRGQTTEISLDHLMASSAIPLVFPSVAIDGEHYGDGAIHQLSPLSAPIHLGAEHIFIINLESPSDAGPDPQPPNSGRISGHLLDAVFSDALNSDLERVARINASLALIPPERRVMQPLRTVETMTIKPSENLDAIALKHYRRLPRGARMLLKAMGVDDKRESSLLSYLMFESEYCQELIELGYRDAAARQQQLKIFFELEKLKAPQAGPVPPAQPDGVSQAAATHPPAADG</sequence>
<feature type="active site" description="Nucleophile" evidence="4">
    <location>
        <position position="48"/>
    </location>
</feature>
<dbReference type="EMBL" id="SWCI01000003">
    <property type="protein sequence ID" value="TKB50010.1"/>
    <property type="molecule type" value="Genomic_DNA"/>
</dbReference>
<keyword evidence="1 4" id="KW-0378">Hydrolase</keyword>
<dbReference type="CDD" id="cd07209">
    <property type="entry name" value="Pat_hypo_Ecoli_Z1214_like"/>
    <property type="match status" value="1"/>
</dbReference>
<evidence type="ECO:0000313" key="7">
    <source>
        <dbReference type="EMBL" id="TKB50010.1"/>
    </source>
</evidence>
<gene>
    <name evidence="7" type="ORF">FCL40_06265</name>
</gene>
<evidence type="ECO:0000256" key="1">
    <source>
        <dbReference type="ARBA" id="ARBA00022801"/>
    </source>
</evidence>
<feature type="region of interest" description="Disordered" evidence="5">
    <location>
        <begin position="377"/>
        <end position="402"/>
    </location>
</feature>
<dbReference type="GO" id="GO:0016787">
    <property type="term" value="F:hydrolase activity"/>
    <property type="evidence" value="ECO:0007669"/>
    <property type="project" value="UniProtKB-UniRule"/>
</dbReference>
<feature type="short sequence motif" description="DGA/G" evidence="4">
    <location>
        <begin position="206"/>
        <end position="208"/>
    </location>
</feature>
<comment type="caution">
    <text evidence="7">The sequence shown here is derived from an EMBL/GenBank/DDBJ whole genome shotgun (WGS) entry which is preliminary data.</text>
</comment>
<evidence type="ECO:0000313" key="8">
    <source>
        <dbReference type="Proteomes" id="UP000305674"/>
    </source>
</evidence>
<dbReference type="InterPro" id="IPR002641">
    <property type="entry name" value="PNPLA_dom"/>
</dbReference>
<dbReference type="InterPro" id="IPR050301">
    <property type="entry name" value="NTE"/>
</dbReference>
<evidence type="ECO:0000256" key="5">
    <source>
        <dbReference type="SAM" id="MobiDB-lite"/>
    </source>
</evidence>
<evidence type="ECO:0000256" key="3">
    <source>
        <dbReference type="ARBA" id="ARBA00023098"/>
    </source>
</evidence>
<dbReference type="SUPFAM" id="SSF52151">
    <property type="entry name" value="FabD/lysophospholipase-like"/>
    <property type="match status" value="1"/>
</dbReference>
<organism evidence="7 8">
    <name type="scientific">Ferrimonas sediminicola</name>
    <dbReference type="NCBI Taxonomy" id="2569538"/>
    <lineage>
        <taxon>Bacteria</taxon>
        <taxon>Pseudomonadati</taxon>
        <taxon>Pseudomonadota</taxon>
        <taxon>Gammaproteobacteria</taxon>
        <taxon>Alteromonadales</taxon>
        <taxon>Ferrimonadaceae</taxon>
        <taxon>Ferrimonas</taxon>
    </lineage>
</organism>
<protein>
    <submittedName>
        <fullName evidence="7">Patatin-like phospholipase family protein</fullName>
    </submittedName>
</protein>
<keyword evidence="2 4" id="KW-0442">Lipid degradation</keyword>
<dbReference type="OrthoDB" id="9798773at2"/>
<reference evidence="7 8" key="1">
    <citation type="submission" date="2019-04" db="EMBL/GenBank/DDBJ databases">
        <authorList>
            <person name="Hwang J.C."/>
        </authorList>
    </citation>
    <scope>NUCLEOTIDE SEQUENCE [LARGE SCALE GENOMIC DNA]</scope>
    <source>
        <strain evidence="7 8">IMCC35001</strain>
    </source>
</reference>
<evidence type="ECO:0000259" key="6">
    <source>
        <dbReference type="PROSITE" id="PS51635"/>
    </source>
</evidence>
<dbReference type="PANTHER" id="PTHR14226">
    <property type="entry name" value="NEUROPATHY TARGET ESTERASE/SWISS CHEESE D.MELANOGASTER"/>
    <property type="match status" value="1"/>
</dbReference>
<dbReference type="PANTHER" id="PTHR14226:SF57">
    <property type="entry name" value="BLR7027 PROTEIN"/>
    <property type="match status" value="1"/>
</dbReference>
<keyword evidence="8" id="KW-1185">Reference proteome</keyword>
<dbReference type="GO" id="GO:0016042">
    <property type="term" value="P:lipid catabolic process"/>
    <property type="evidence" value="ECO:0007669"/>
    <property type="project" value="UniProtKB-UniRule"/>
</dbReference>
<dbReference type="AlphaFoldDB" id="A0A4U1BGC3"/>
<keyword evidence="3 4" id="KW-0443">Lipid metabolism</keyword>
<dbReference type="Proteomes" id="UP000305674">
    <property type="component" value="Unassembled WGS sequence"/>
</dbReference>
<dbReference type="PROSITE" id="PS51635">
    <property type="entry name" value="PNPLA"/>
    <property type="match status" value="1"/>
</dbReference>
<feature type="short sequence motif" description="GXSXG" evidence="4">
    <location>
        <begin position="46"/>
        <end position="50"/>
    </location>
</feature>
<feature type="active site" description="Proton acceptor" evidence="4">
    <location>
        <position position="206"/>
    </location>
</feature>
<evidence type="ECO:0000256" key="2">
    <source>
        <dbReference type="ARBA" id="ARBA00022963"/>
    </source>
</evidence>
<accession>A0A4U1BGC3</accession>
<dbReference type="Gene3D" id="3.40.1090.10">
    <property type="entry name" value="Cytosolic phospholipase A2 catalytic domain"/>
    <property type="match status" value="2"/>
</dbReference>
<feature type="domain" description="PNPLA" evidence="6">
    <location>
        <begin position="10"/>
        <end position="219"/>
    </location>
</feature>
<comment type="caution">
    <text evidence="4">Lacks conserved residue(s) required for the propagation of feature annotation.</text>
</comment>
<proteinExistence type="predicted"/>
<name>A0A4U1BGC3_9GAMM</name>
<dbReference type="InterPro" id="IPR016035">
    <property type="entry name" value="Acyl_Trfase/lysoPLipase"/>
</dbReference>